<dbReference type="KEGG" id="gai:IMCC3135_14415"/>
<evidence type="ECO:0008006" key="3">
    <source>
        <dbReference type="Google" id="ProtNLM"/>
    </source>
</evidence>
<dbReference type="OrthoDB" id="5734488at2"/>
<name>A0A2Z2NTA5_9GAMM</name>
<dbReference type="RefSeq" id="WP_088918228.1">
    <property type="nucleotide sequence ID" value="NZ_CP018632.1"/>
</dbReference>
<keyword evidence="2" id="KW-1185">Reference proteome</keyword>
<reference evidence="1 2" key="1">
    <citation type="submission" date="2016-12" db="EMBL/GenBank/DDBJ databases">
        <authorList>
            <person name="Song W.-J."/>
            <person name="Kurnit D.M."/>
        </authorList>
    </citation>
    <scope>NUCLEOTIDE SEQUENCE [LARGE SCALE GENOMIC DNA]</scope>
    <source>
        <strain evidence="1 2">IMCC3135</strain>
    </source>
</reference>
<dbReference type="AlphaFoldDB" id="A0A2Z2NTA5"/>
<dbReference type="Proteomes" id="UP000250079">
    <property type="component" value="Chromosome"/>
</dbReference>
<organism evidence="1 2">
    <name type="scientific">Granulosicoccus antarcticus IMCC3135</name>
    <dbReference type="NCBI Taxonomy" id="1192854"/>
    <lineage>
        <taxon>Bacteria</taxon>
        <taxon>Pseudomonadati</taxon>
        <taxon>Pseudomonadota</taxon>
        <taxon>Gammaproteobacteria</taxon>
        <taxon>Chromatiales</taxon>
        <taxon>Granulosicoccaceae</taxon>
        <taxon>Granulosicoccus</taxon>
    </lineage>
</organism>
<proteinExistence type="predicted"/>
<evidence type="ECO:0000313" key="1">
    <source>
        <dbReference type="EMBL" id="ASJ72968.1"/>
    </source>
</evidence>
<evidence type="ECO:0000313" key="2">
    <source>
        <dbReference type="Proteomes" id="UP000250079"/>
    </source>
</evidence>
<protein>
    <recommendedName>
        <fullName evidence="3">DUF4019 domain-containing protein</fullName>
    </recommendedName>
</protein>
<accession>A0A2Z2NTA5</accession>
<dbReference type="EMBL" id="CP018632">
    <property type="protein sequence ID" value="ASJ72968.1"/>
    <property type="molecule type" value="Genomic_DNA"/>
</dbReference>
<gene>
    <name evidence="1" type="ORF">IMCC3135_14415</name>
</gene>
<sequence length="116" mass="13493">MSCLELTDAEIVKIAEPMMDDIMLGVSRRDYKHHSTNFSVVLKSRLTPEVFLAACDQRETDWGLPGDRELRCLFRKHKSFTLVWVQHYTRTDEQVVAMTTIALKGGRYFVDDFLLH</sequence>